<reference evidence="10" key="3">
    <citation type="journal article" date="2022" name="Int. J. Syst. Evol. Microbiol.">
        <title>Caproicibacterium lactatifermentans sp. nov., isolated from pit clay used for the production of Chinese strong aroma-type liquor.</title>
        <authorList>
            <person name="Wang H."/>
            <person name="Gu Y."/>
            <person name="Zhao D."/>
            <person name="Qiao Z."/>
            <person name="Zheng J."/>
            <person name="Gao J."/>
            <person name="Ren C."/>
            <person name="Xu Y."/>
        </authorList>
    </citation>
    <scope>NUCLEOTIDE SEQUENCE</scope>
    <source>
        <strain evidence="10">JNU-WLY1368</strain>
    </source>
</reference>
<dbReference type="AlphaFoldDB" id="A0A859DPY2"/>
<gene>
    <name evidence="7 9" type="primary">rnr</name>
    <name evidence="9" type="ORF">GJQ69_02790</name>
    <name evidence="10" type="ORF">GKP14_01580</name>
</gene>
<evidence type="ECO:0000256" key="5">
    <source>
        <dbReference type="ARBA" id="ARBA00022839"/>
    </source>
</evidence>
<dbReference type="NCBIfam" id="TIGR00358">
    <property type="entry name" value="3_prime_RNase"/>
    <property type="match status" value="1"/>
</dbReference>
<reference evidence="11 12" key="1">
    <citation type="submission" date="2019-11" db="EMBL/GenBank/DDBJ databases">
        <authorList>
            <person name="Ren C."/>
            <person name="Wang H."/>
            <person name="Xu Y."/>
        </authorList>
    </citation>
    <scope>NUCLEOTIDE SEQUENCE [LARGE SCALE GENOMIC DNA]</scope>
    <source>
        <strain evidence="12">JNU-WLY1368</strain>
        <strain evidence="9 11">LBM 19010</strain>
    </source>
</reference>
<protein>
    <recommendedName>
        <fullName evidence="7">Ribonuclease R</fullName>
        <shortName evidence="7">RNase R</shortName>
        <ecNumber evidence="7">3.1.13.1</ecNumber>
    </recommendedName>
</protein>
<dbReference type="HAMAP" id="MF_01895">
    <property type="entry name" value="RNase_R"/>
    <property type="match status" value="1"/>
</dbReference>
<dbReference type="PANTHER" id="PTHR23355:SF9">
    <property type="entry name" value="DIS3-LIKE EXONUCLEASE 2"/>
    <property type="match status" value="1"/>
</dbReference>
<dbReference type="GO" id="GO:0005829">
    <property type="term" value="C:cytosol"/>
    <property type="evidence" value="ECO:0007669"/>
    <property type="project" value="TreeGrafter"/>
</dbReference>
<name>A0A859DPY2_9FIRM</name>
<evidence type="ECO:0000313" key="9">
    <source>
        <dbReference type="EMBL" id="QKN23505.1"/>
    </source>
</evidence>
<keyword evidence="4 7" id="KW-0378">Hydrolase</keyword>
<dbReference type="RefSeq" id="WP_086036266.1">
    <property type="nucleotide sequence ID" value="NZ_CP046051.1"/>
</dbReference>
<dbReference type="EMBL" id="CP046161">
    <property type="protein sequence ID" value="QKO29817.1"/>
    <property type="molecule type" value="Genomic_DNA"/>
</dbReference>
<dbReference type="Proteomes" id="UP000509623">
    <property type="component" value="Chromosome"/>
</dbReference>
<dbReference type="Pfam" id="PF00575">
    <property type="entry name" value="S1"/>
    <property type="match status" value="1"/>
</dbReference>
<dbReference type="GO" id="GO:0008859">
    <property type="term" value="F:exoribonuclease II activity"/>
    <property type="evidence" value="ECO:0007669"/>
    <property type="project" value="UniProtKB-UniRule"/>
</dbReference>
<dbReference type="GO" id="GO:0003723">
    <property type="term" value="F:RNA binding"/>
    <property type="evidence" value="ECO:0007669"/>
    <property type="project" value="UniProtKB-UniRule"/>
</dbReference>
<feature type="domain" description="S1 motif" evidence="8">
    <location>
        <begin position="624"/>
        <end position="703"/>
    </location>
</feature>
<comment type="catalytic activity">
    <reaction evidence="1 7">
        <text>Exonucleolytic cleavage in the 3'- to 5'-direction to yield nucleoside 5'-phosphates.</text>
        <dbReference type="EC" id="3.1.13.1"/>
    </reaction>
</comment>
<organism evidence="9 11">
    <name type="scientific">Caproicibacterium lactatifermentans</name>
    <dbReference type="NCBI Taxonomy" id="2666138"/>
    <lineage>
        <taxon>Bacteria</taxon>
        <taxon>Bacillati</taxon>
        <taxon>Bacillota</taxon>
        <taxon>Clostridia</taxon>
        <taxon>Eubacteriales</taxon>
        <taxon>Oscillospiraceae</taxon>
        <taxon>Caproicibacterium</taxon>
    </lineage>
</organism>
<comment type="subcellular location">
    <subcellularLocation>
        <location evidence="7">Cytoplasm</location>
    </subcellularLocation>
</comment>
<dbReference type="InterPro" id="IPR012340">
    <property type="entry name" value="NA-bd_OB-fold"/>
</dbReference>
<keyword evidence="2 7" id="KW-0963">Cytoplasm</keyword>
<evidence type="ECO:0000313" key="12">
    <source>
        <dbReference type="Proteomes" id="UP000509623"/>
    </source>
</evidence>
<keyword evidence="5 7" id="KW-0269">Exonuclease</keyword>
<dbReference type="EC" id="3.1.13.1" evidence="7"/>
<dbReference type="PANTHER" id="PTHR23355">
    <property type="entry name" value="RIBONUCLEASE"/>
    <property type="match status" value="1"/>
</dbReference>
<dbReference type="Pfam" id="PF00773">
    <property type="entry name" value="RNB"/>
    <property type="match status" value="1"/>
</dbReference>
<keyword evidence="6 7" id="KW-0694">RNA-binding</keyword>
<evidence type="ECO:0000256" key="7">
    <source>
        <dbReference type="HAMAP-Rule" id="MF_01895"/>
    </source>
</evidence>
<keyword evidence="12" id="KW-1185">Reference proteome</keyword>
<proteinExistence type="inferred from homology"/>
<dbReference type="CDD" id="cd04471">
    <property type="entry name" value="S1_RNase_R"/>
    <property type="match status" value="1"/>
</dbReference>
<evidence type="ECO:0000256" key="3">
    <source>
        <dbReference type="ARBA" id="ARBA00022722"/>
    </source>
</evidence>
<dbReference type="NCBIfam" id="TIGR02063">
    <property type="entry name" value="RNase_R"/>
    <property type="match status" value="1"/>
</dbReference>
<keyword evidence="3 7" id="KW-0540">Nuclease</keyword>
<dbReference type="InterPro" id="IPR004476">
    <property type="entry name" value="RNase_II/RNase_R"/>
</dbReference>
<dbReference type="SMART" id="SM00316">
    <property type="entry name" value="S1"/>
    <property type="match status" value="1"/>
</dbReference>
<evidence type="ECO:0000256" key="1">
    <source>
        <dbReference type="ARBA" id="ARBA00001849"/>
    </source>
</evidence>
<dbReference type="PROSITE" id="PS50126">
    <property type="entry name" value="S1"/>
    <property type="match status" value="1"/>
</dbReference>
<dbReference type="KEGG" id="clf:GJQ69_02790"/>
<evidence type="ECO:0000259" key="8">
    <source>
        <dbReference type="PROSITE" id="PS50126"/>
    </source>
</evidence>
<evidence type="ECO:0000256" key="2">
    <source>
        <dbReference type="ARBA" id="ARBA00022490"/>
    </source>
</evidence>
<dbReference type="InterPro" id="IPR001900">
    <property type="entry name" value="RNase_II/R"/>
</dbReference>
<dbReference type="InterPro" id="IPR003029">
    <property type="entry name" value="S1_domain"/>
</dbReference>
<comment type="similarity">
    <text evidence="7">Belongs to the RNR ribonuclease family. RNase R subfamily.</text>
</comment>
<accession>A0A859DPY2</accession>
<dbReference type="InterPro" id="IPR050180">
    <property type="entry name" value="RNR_Ribonuclease"/>
</dbReference>
<dbReference type="InterPro" id="IPR011805">
    <property type="entry name" value="RNase_R"/>
</dbReference>
<sequence length="713" mass="78165">MVEDIKKGILEALQSAGEDLSSRFLMRKLGIPEKYSTTFYTALNQLRREKKISVNSRHIVRLHGDPTQRIPATIVSLSRSFAFARPDDGGDDMFLHGEDLHDAFLGDSVVLGNVRQSPKGSSCEVLEITQRAGNTVNGTIVRSPYGVELHPDAAIRFDIPIADFAHCGAEVGDKVQADISRLPHSSRFSAKVVKNYGHADCAKICADAILDANSVKVPFSPEALAEAEAIGSRPITEADMQGRADYRGWPICSIDSASAKDLDDAISIVRTPQGYQLGVHIADVSYYVRPGTALDEEARKRATSVYLPDRVVPMLPEAISNGVCSLNAGTDKLTFSAVMDFDKAGKMTHYEFHKSIINSKVRGVYDEVNQIFDGTAGQDLLDKYAPVLDSLAAGRELAGILKANARANGNFDIDSSESEFILDEKGHCIDVLPRHTGPSEQMIEQLMIAANQAAAKLGREQQLPFVYRVHENPDPDRVDALKDLLVTIGLNPVCLSHPADVTAKDFAQVMAQAAGTPREKVVSHQLLRTMAKARYDTKPLGHFGLALQDYCHFTSPIRRYPDTSIHRIMGAYLAGEDKAKIKKEYTDFAQESAKHSSEREICAMNSERSADDCFAAEYMAQHLGEEYDGIISGVTMRGVFVELSNSVEGFVPVADFTDKHFEFDGRLSQVDEATRERLTIGDPLRVVNVAADVSSGRIDFTPAGYHLVEDKKA</sequence>
<evidence type="ECO:0000256" key="6">
    <source>
        <dbReference type="ARBA" id="ARBA00022884"/>
    </source>
</evidence>
<evidence type="ECO:0000256" key="4">
    <source>
        <dbReference type="ARBA" id="ARBA00022801"/>
    </source>
</evidence>
<evidence type="ECO:0000313" key="10">
    <source>
        <dbReference type="EMBL" id="QKO29817.1"/>
    </source>
</evidence>
<dbReference type="Proteomes" id="UP000501316">
    <property type="component" value="Chromosome"/>
</dbReference>
<reference evidence="10" key="2">
    <citation type="journal article" date="2021" name="Appl. Environ. Microbiol.">
        <title>Adaptability of a Caproate-Producing Bacterium Contributes to Its Dominance in an Anaerobic Fermentation System.</title>
        <authorList>
            <person name="Wang H."/>
            <person name="Gu Y."/>
            <person name="Zhou W."/>
            <person name="Zhao D."/>
            <person name="Qiao Z."/>
            <person name="Zheng J."/>
            <person name="Gao J."/>
            <person name="Chen X."/>
            <person name="Ren C."/>
            <person name="Xu Y."/>
        </authorList>
    </citation>
    <scope>NUCLEOTIDE SEQUENCE</scope>
    <source>
        <strain evidence="10">JNU-WLY1368</strain>
    </source>
</reference>
<dbReference type="GO" id="GO:0006402">
    <property type="term" value="P:mRNA catabolic process"/>
    <property type="evidence" value="ECO:0007669"/>
    <property type="project" value="TreeGrafter"/>
</dbReference>
<dbReference type="Gene3D" id="2.40.50.140">
    <property type="entry name" value="Nucleic acid-binding proteins"/>
    <property type="match status" value="2"/>
</dbReference>
<evidence type="ECO:0000313" key="11">
    <source>
        <dbReference type="Proteomes" id="UP000501316"/>
    </source>
</evidence>
<dbReference type="SUPFAM" id="SSF50249">
    <property type="entry name" value="Nucleic acid-binding proteins"/>
    <property type="match status" value="3"/>
</dbReference>
<comment type="function">
    <text evidence="7">3'-5' exoribonuclease that releases 5'-nucleoside monophosphates and is involved in maturation of structured RNAs.</text>
</comment>
<dbReference type="SMART" id="SM00955">
    <property type="entry name" value="RNB"/>
    <property type="match status" value="1"/>
</dbReference>
<dbReference type="EMBL" id="CP046051">
    <property type="protein sequence ID" value="QKN23505.1"/>
    <property type="molecule type" value="Genomic_DNA"/>
</dbReference>